<evidence type="ECO:0000256" key="3">
    <source>
        <dbReference type="ARBA" id="ARBA00023163"/>
    </source>
</evidence>
<keyword evidence="4" id="KW-0812">Transmembrane</keyword>
<dbReference type="Gene3D" id="1.10.10.60">
    <property type="entry name" value="Homeodomain-like"/>
    <property type="match status" value="2"/>
</dbReference>
<dbReference type="PROSITE" id="PS01124">
    <property type="entry name" value="HTH_ARAC_FAMILY_2"/>
    <property type="match status" value="1"/>
</dbReference>
<dbReference type="Pfam" id="PF12833">
    <property type="entry name" value="HTH_18"/>
    <property type="match status" value="1"/>
</dbReference>
<keyword evidence="2" id="KW-0238">DNA-binding</keyword>
<feature type="transmembrane region" description="Helical" evidence="4">
    <location>
        <begin position="96"/>
        <end position="114"/>
    </location>
</feature>
<dbReference type="InterPro" id="IPR009057">
    <property type="entry name" value="Homeodomain-like_sf"/>
</dbReference>
<protein>
    <recommendedName>
        <fullName evidence="5">HTH araC/xylS-type domain-containing protein</fullName>
    </recommendedName>
</protein>
<sequence length="386" mass="43902">MAIGWELIYIGGISISLFLFIILISKQHKSTADRILCAWFFFAVIHLLFIAGYASGVIYKVPMLLGWELPLPFLHGPFLYLYILFLSGQQRNERRYIIHFIPAVSVAGLLIFILPSVQFNTLSTQPFFKTLFKGMVAAIMISGVAYVAGSLILLHKHRRNIVGQFSNTDKITLNWMRYLIFGMGLIWVVVIFIQPVQVLYIAVGLFIFFIGYFGIRQVGIFSNVSSAHEVIRPIVLESDVLSAAESVSEAADHIKYEKTKLEDSKAIEIQERLTLLMKEKECYKDSELTLGDLAKMLDIQPGMLSQVINSKEGKNFYDYINTLRAEAFKQLLLQPESKQYTLLSLAFECGFNSKTSFNRNFKKMTGMSPSQYAKQLKIEIQSGYEK</sequence>
<dbReference type="PANTHER" id="PTHR43280">
    <property type="entry name" value="ARAC-FAMILY TRANSCRIPTIONAL REGULATOR"/>
    <property type="match status" value="1"/>
</dbReference>
<gene>
    <name evidence="6" type="ORF">BBI00_02950</name>
</gene>
<proteinExistence type="predicted"/>
<feature type="transmembrane region" description="Helical" evidence="4">
    <location>
        <begin position="134"/>
        <end position="154"/>
    </location>
</feature>
<dbReference type="GO" id="GO:0043565">
    <property type="term" value="F:sequence-specific DNA binding"/>
    <property type="evidence" value="ECO:0007669"/>
    <property type="project" value="InterPro"/>
</dbReference>
<feature type="transmembrane region" description="Helical" evidence="4">
    <location>
        <begin position="199"/>
        <end position="215"/>
    </location>
</feature>
<keyword evidence="1" id="KW-0805">Transcription regulation</keyword>
<evidence type="ECO:0000259" key="5">
    <source>
        <dbReference type="PROSITE" id="PS01124"/>
    </source>
</evidence>
<dbReference type="InterPro" id="IPR018060">
    <property type="entry name" value="HTH_AraC"/>
</dbReference>
<evidence type="ECO:0000313" key="7">
    <source>
        <dbReference type="Proteomes" id="UP000093432"/>
    </source>
</evidence>
<feature type="transmembrane region" description="Helical" evidence="4">
    <location>
        <begin position="6"/>
        <end position="24"/>
    </location>
</feature>
<dbReference type="Proteomes" id="UP000093432">
    <property type="component" value="Unassembled WGS sequence"/>
</dbReference>
<keyword evidence="4" id="KW-0472">Membrane</keyword>
<organism evidence="6 7">
    <name type="scientific">Chryseobacterium arthrosphaerae</name>
    <dbReference type="NCBI Taxonomy" id="651561"/>
    <lineage>
        <taxon>Bacteria</taxon>
        <taxon>Pseudomonadati</taxon>
        <taxon>Bacteroidota</taxon>
        <taxon>Flavobacteriia</taxon>
        <taxon>Flavobacteriales</taxon>
        <taxon>Weeksellaceae</taxon>
        <taxon>Chryseobacterium group</taxon>
        <taxon>Chryseobacterium</taxon>
    </lineage>
</organism>
<feature type="domain" description="HTH araC/xylS-type" evidence="5">
    <location>
        <begin position="271"/>
        <end position="375"/>
    </location>
</feature>
<keyword evidence="3" id="KW-0804">Transcription</keyword>
<feature type="transmembrane region" description="Helical" evidence="4">
    <location>
        <begin position="65"/>
        <end position="84"/>
    </location>
</feature>
<evidence type="ECO:0000313" key="6">
    <source>
        <dbReference type="EMBL" id="OCA73363.1"/>
    </source>
</evidence>
<reference evidence="7" key="1">
    <citation type="submission" date="2016-07" db="EMBL/GenBank/DDBJ databases">
        <authorList>
            <person name="Florea S."/>
            <person name="Webb J.S."/>
            <person name="Jaromczyk J."/>
            <person name="Schardl C.L."/>
        </authorList>
    </citation>
    <scope>NUCLEOTIDE SEQUENCE [LARGE SCALE GENOMIC DNA]</scope>
    <source>
        <strain evidence="7">CC-VM-7</strain>
    </source>
</reference>
<evidence type="ECO:0000256" key="4">
    <source>
        <dbReference type="SAM" id="Phobius"/>
    </source>
</evidence>
<dbReference type="SUPFAM" id="SSF46689">
    <property type="entry name" value="Homeodomain-like"/>
    <property type="match status" value="1"/>
</dbReference>
<feature type="transmembrane region" description="Helical" evidence="4">
    <location>
        <begin position="36"/>
        <end position="59"/>
    </location>
</feature>
<feature type="transmembrane region" description="Helical" evidence="4">
    <location>
        <begin position="175"/>
        <end position="193"/>
    </location>
</feature>
<dbReference type="GO" id="GO:0003700">
    <property type="term" value="F:DNA-binding transcription factor activity"/>
    <property type="evidence" value="ECO:0007669"/>
    <property type="project" value="InterPro"/>
</dbReference>
<accession>A0A1B8ZP18</accession>
<name>A0A1B8ZP18_9FLAO</name>
<dbReference type="AlphaFoldDB" id="A0A1B8ZP18"/>
<evidence type="ECO:0000256" key="1">
    <source>
        <dbReference type="ARBA" id="ARBA00023015"/>
    </source>
</evidence>
<dbReference type="SMART" id="SM00342">
    <property type="entry name" value="HTH_ARAC"/>
    <property type="match status" value="1"/>
</dbReference>
<evidence type="ECO:0000256" key="2">
    <source>
        <dbReference type="ARBA" id="ARBA00023125"/>
    </source>
</evidence>
<dbReference type="RefSeq" id="WP_065397369.1">
    <property type="nucleotide sequence ID" value="NZ_MAYG01000001.1"/>
</dbReference>
<keyword evidence="4" id="KW-1133">Transmembrane helix</keyword>
<dbReference type="PANTHER" id="PTHR43280:SF29">
    <property type="entry name" value="ARAC-FAMILY TRANSCRIPTIONAL REGULATOR"/>
    <property type="match status" value="1"/>
</dbReference>
<dbReference type="EMBL" id="MAYG01000001">
    <property type="protein sequence ID" value="OCA73363.1"/>
    <property type="molecule type" value="Genomic_DNA"/>
</dbReference>
<dbReference type="OrthoDB" id="9779074at2"/>
<dbReference type="PRINTS" id="PR00032">
    <property type="entry name" value="HTHARAC"/>
</dbReference>
<dbReference type="InterPro" id="IPR020449">
    <property type="entry name" value="Tscrpt_reg_AraC-type_HTH"/>
</dbReference>
<comment type="caution">
    <text evidence="6">The sequence shown here is derived from an EMBL/GenBank/DDBJ whole genome shotgun (WGS) entry which is preliminary data.</text>
</comment>
<dbReference type="STRING" id="651561.BBI00_02950"/>